<accession>A0A3M7T6Y7</accession>
<keyword evidence="2" id="KW-1185">Reference proteome</keyword>
<sequence length="129" mass="15202">MNLMLKNKINSFYYLKWLLNLSEFQILEYFNYKILNIFIKSKSTTSNAVENKKLLTIQLTLVSGFGIKYNLGNIFYNILTLIRIYPKILRIFTGILNNNLLIGKKFQSTIQKVIFKTWNLLVKIKVVNN</sequence>
<dbReference type="AlphaFoldDB" id="A0A3M7T6Y7"/>
<name>A0A3M7T6Y7_BRAPC</name>
<gene>
    <name evidence="1" type="ORF">BpHYR1_014738</name>
</gene>
<evidence type="ECO:0000313" key="2">
    <source>
        <dbReference type="Proteomes" id="UP000276133"/>
    </source>
</evidence>
<organism evidence="1 2">
    <name type="scientific">Brachionus plicatilis</name>
    <name type="common">Marine rotifer</name>
    <name type="synonym">Brachionus muelleri</name>
    <dbReference type="NCBI Taxonomy" id="10195"/>
    <lineage>
        <taxon>Eukaryota</taxon>
        <taxon>Metazoa</taxon>
        <taxon>Spiralia</taxon>
        <taxon>Gnathifera</taxon>
        <taxon>Rotifera</taxon>
        <taxon>Eurotatoria</taxon>
        <taxon>Monogononta</taxon>
        <taxon>Pseudotrocha</taxon>
        <taxon>Ploima</taxon>
        <taxon>Brachionidae</taxon>
        <taxon>Brachionus</taxon>
    </lineage>
</organism>
<evidence type="ECO:0000313" key="1">
    <source>
        <dbReference type="EMBL" id="RNA43802.1"/>
    </source>
</evidence>
<dbReference type="EMBL" id="REGN01000175">
    <property type="protein sequence ID" value="RNA43802.1"/>
    <property type="molecule type" value="Genomic_DNA"/>
</dbReference>
<dbReference type="Proteomes" id="UP000276133">
    <property type="component" value="Unassembled WGS sequence"/>
</dbReference>
<proteinExistence type="predicted"/>
<reference evidence="1 2" key="1">
    <citation type="journal article" date="2018" name="Sci. Rep.">
        <title>Genomic signatures of local adaptation to the degree of environmental predictability in rotifers.</title>
        <authorList>
            <person name="Franch-Gras L."/>
            <person name="Hahn C."/>
            <person name="Garcia-Roger E.M."/>
            <person name="Carmona M.J."/>
            <person name="Serra M."/>
            <person name="Gomez A."/>
        </authorList>
    </citation>
    <scope>NUCLEOTIDE SEQUENCE [LARGE SCALE GENOMIC DNA]</scope>
    <source>
        <strain evidence="1">HYR1</strain>
    </source>
</reference>
<protein>
    <submittedName>
        <fullName evidence="1">Uncharacterized protein</fullName>
    </submittedName>
</protein>
<comment type="caution">
    <text evidence="1">The sequence shown here is derived from an EMBL/GenBank/DDBJ whole genome shotgun (WGS) entry which is preliminary data.</text>
</comment>